<evidence type="ECO:0000256" key="1">
    <source>
        <dbReference type="ARBA" id="ARBA00004141"/>
    </source>
</evidence>
<dbReference type="PANTHER" id="PTHR31465:SF27">
    <property type="entry name" value="DOMAIN PROTEIN, PUTATIVE (AFU_ORTHOLOGUE AFUA_3G01030)-RELATED"/>
    <property type="match status" value="1"/>
</dbReference>
<dbReference type="Proteomes" id="UP000274922">
    <property type="component" value="Unassembled WGS sequence"/>
</dbReference>
<keyword evidence="8" id="KW-1185">Reference proteome</keyword>
<evidence type="ECO:0000313" key="8">
    <source>
        <dbReference type="Proteomes" id="UP000274922"/>
    </source>
</evidence>
<evidence type="ECO:0000256" key="6">
    <source>
        <dbReference type="SAM" id="Phobius"/>
    </source>
</evidence>
<feature type="transmembrane region" description="Helical" evidence="6">
    <location>
        <begin position="159"/>
        <end position="186"/>
    </location>
</feature>
<keyword evidence="3 6" id="KW-1133">Transmembrane helix</keyword>
<reference evidence="8" key="1">
    <citation type="journal article" date="2018" name="Nat. Microbiol.">
        <title>Leveraging single-cell genomics to expand the fungal tree of life.</title>
        <authorList>
            <person name="Ahrendt S.R."/>
            <person name="Quandt C.A."/>
            <person name="Ciobanu D."/>
            <person name="Clum A."/>
            <person name="Salamov A."/>
            <person name="Andreopoulos B."/>
            <person name="Cheng J.F."/>
            <person name="Woyke T."/>
            <person name="Pelin A."/>
            <person name="Henrissat B."/>
            <person name="Reynolds N.K."/>
            <person name="Benny G.L."/>
            <person name="Smith M.E."/>
            <person name="James T.Y."/>
            <person name="Grigoriev I.V."/>
        </authorList>
    </citation>
    <scope>NUCLEOTIDE SEQUENCE [LARGE SCALE GENOMIC DNA]</scope>
    <source>
        <strain evidence="8">ATCC 52028</strain>
    </source>
</reference>
<feature type="transmembrane region" description="Helical" evidence="6">
    <location>
        <begin position="87"/>
        <end position="108"/>
    </location>
</feature>
<protein>
    <recommendedName>
        <fullName evidence="9">RTA1-domain-containing protein</fullName>
    </recommendedName>
</protein>
<accession>A0A4P9X3F4</accession>
<feature type="transmembrane region" description="Helical" evidence="6">
    <location>
        <begin position="207"/>
        <end position="229"/>
    </location>
</feature>
<evidence type="ECO:0000313" key="7">
    <source>
        <dbReference type="EMBL" id="RKO99567.1"/>
    </source>
</evidence>
<feature type="transmembrane region" description="Helical" evidence="6">
    <location>
        <begin position="249"/>
        <end position="269"/>
    </location>
</feature>
<dbReference type="OrthoDB" id="4521223at2759"/>
<feature type="transmembrane region" description="Helical" evidence="6">
    <location>
        <begin position="47"/>
        <end position="67"/>
    </location>
</feature>
<evidence type="ECO:0000256" key="2">
    <source>
        <dbReference type="ARBA" id="ARBA00022692"/>
    </source>
</evidence>
<name>A0A4P9X3F4_9FUNG</name>
<dbReference type="EMBL" id="ML014275">
    <property type="protein sequence ID" value="RKO99567.1"/>
    <property type="molecule type" value="Genomic_DNA"/>
</dbReference>
<evidence type="ECO:0000256" key="3">
    <source>
        <dbReference type="ARBA" id="ARBA00022989"/>
    </source>
</evidence>
<dbReference type="AlphaFoldDB" id="A0A4P9X3F4"/>
<feature type="compositionally biased region" description="Low complexity" evidence="5">
    <location>
        <begin position="289"/>
        <end position="298"/>
    </location>
</feature>
<comment type="subcellular location">
    <subcellularLocation>
        <location evidence="1">Membrane</location>
        <topology evidence="1">Multi-pass membrane protein</topology>
    </subcellularLocation>
</comment>
<dbReference type="Pfam" id="PF04479">
    <property type="entry name" value="RTA1"/>
    <property type="match status" value="1"/>
</dbReference>
<proteinExistence type="predicted"/>
<dbReference type="GO" id="GO:0016020">
    <property type="term" value="C:membrane"/>
    <property type="evidence" value="ECO:0007669"/>
    <property type="project" value="UniProtKB-SubCell"/>
</dbReference>
<sequence length="334" mass="36548">MPTSNRPPWTYFGYIPNRPLWAVACAIFTLSTVAHTWQAIKSRRWIFSLWVICGILEIAGTGARVAAQSYPKVQTFTLFITQEVAMIIAPTFLNALLNGLFAMLARSISPELALFGRPKLLAGFLMVADVGGLFLQGAGGGISGSAVSNYSNLKTGQDVTLAGIIFQLIFLTAFCAVHAHFLYLAITITKNKADTSPRACGIRERTLALKETLWVITTMIVLLYIRQIYRVIQLSNGWESKFALVEWPLVVFDTLFVAVVMVMGSIWHYDRIFLQVVKAWRTTHPTDGAASSASESPSVPKGPELNAGTADAKSPRSPDNPEMSYHTAATKSAV</sequence>
<keyword evidence="2 6" id="KW-0812">Transmembrane</keyword>
<dbReference type="PANTHER" id="PTHR31465">
    <property type="entry name" value="PROTEIN RTA1-RELATED"/>
    <property type="match status" value="1"/>
</dbReference>
<dbReference type="STRING" id="1555241.A0A4P9X3F4"/>
<feature type="region of interest" description="Disordered" evidence="5">
    <location>
        <begin position="287"/>
        <end position="334"/>
    </location>
</feature>
<dbReference type="InterPro" id="IPR007568">
    <property type="entry name" value="RTA1"/>
</dbReference>
<gene>
    <name evidence="7" type="ORF">CXG81DRAFT_20366</name>
</gene>
<evidence type="ECO:0008006" key="9">
    <source>
        <dbReference type="Google" id="ProtNLM"/>
    </source>
</evidence>
<organism evidence="7 8">
    <name type="scientific">Caulochytrium protostelioides</name>
    <dbReference type="NCBI Taxonomy" id="1555241"/>
    <lineage>
        <taxon>Eukaryota</taxon>
        <taxon>Fungi</taxon>
        <taxon>Fungi incertae sedis</taxon>
        <taxon>Chytridiomycota</taxon>
        <taxon>Chytridiomycota incertae sedis</taxon>
        <taxon>Chytridiomycetes</taxon>
        <taxon>Caulochytriales</taxon>
        <taxon>Caulochytriaceae</taxon>
        <taxon>Caulochytrium</taxon>
    </lineage>
</organism>
<keyword evidence="4 6" id="KW-0472">Membrane</keyword>
<feature type="transmembrane region" description="Helical" evidence="6">
    <location>
        <begin position="20"/>
        <end position="40"/>
    </location>
</feature>
<evidence type="ECO:0000256" key="5">
    <source>
        <dbReference type="SAM" id="MobiDB-lite"/>
    </source>
</evidence>
<feature type="transmembrane region" description="Helical" evidence="6">
    <location>
        <begin position="120"/>
        <end position="139"/>
    </location>
</feature>
<evidence type="ECO:0000256" key="4">
    <source>
        <dbReference type="ARBA" id="ARBA00023136"/>
    </source>
</evidence>